<sequence>MKTLPDNPNLDHLRRQAKDLLAGLRDSHPDVSLADAQASLARQYGFRTWTDLKAEVDRLRGQADIADSALTRSVAEGFGLGEPMWPMRSMGWDNVGRLWSLETRRGRWVARTMDTWIPIVDAETDVALQLAAADHGIRLPIPVRSASGAIVESIEGHSWRVYRWLHSEPPLTAPVGAETARAAGRILGTIHRLALPVDRISPWHAARLTGVRWPDVAATTQATAAPWAPALVEAVPTLTDLETVAHDVAPPDPVLCHNNFTPGNARLAGDGTLIVVGWEQAGGQPPSWELGDALWHWAVDPDGGVNSSAVRALTDGYRSTAGSLPALDMGMFRGTVIGLGNYVYEQIEWALTSREDEDRRHADRSVSHLLSHLPTRATFERILGEVRGRP</sequence>
<gene>
    <name evidence="2" type="ORF">G1H10_17360</name>
</gene>
<dbReference type="Gene3D" id="3.90.1200.10">
    <property type="match status" value="1"/>
</dbReference>
<protein>
    <submittedName>
        <fullName evidence="2">Phosphotransferase</fullName>
    </submittedName>
</protein>
<comment type="caution">
    <text evidence="2">The sequence shown here is derived from an EMBL/GenBank/DDBJ whole genome shotgun (WGS) entry which is preliminary data.</text>
</comment>
<dbReference type="Pfam" id="PF01636">
    <property type="entry name" value="APH"/>
    <property type="match status" value="1"/>
</dbReference>
<keyword evidence="2" id="KW-0808">Transferase</keyword>
<name>A0A6L9S949_9ACTN</name>
<reference evidence="2 3" key="1">
    <citation type="submission" date="2020-02" db="EMBL/GenBank/DDBJ databases">
        <authorList>
            <person name="Li X.-J."/>
            <person name="Han X.-M."/>
        </authorList>
    </citation>
    <scope>NUCLEOTIDE SEQUENCE [LARGE SCALE GENOMIC DNA]</scope>
    <source>
        <strain evidence="2 3">CCTCC AB 2017055</strain>
    </source>
</reference>
<keyword evidence="3" id="KW-1185">Reference proteome</keyword>
<organism evidence="2 3">
    <name type="scientific">Phytoactinopolyspora halotolerans</name>
    <dbReference type="NCBI Taxonomy" id="1981512"/>
    <lineage>
        <taxon>Bacteria</taxon>
        <taxon>Bacillati</taxon>
        <taxon>Actinomycetota</taxon>
        <taxon>Actinomycetes</taxon>
        <taxon>Jiangellales</taxon>
        <taxon>Jiangellaceae</taxon>
        <taxon>Phytoactinopolyspora</taxon>
    </lineage>
</organism>
<dbReference type="EMBL" id="JAAGOA010000012">
    <property type="protein sequence ID" value="NEE01945.1"/>
    <property type="molecule type" value="Genomic_DNA"/>
</dbReference>
<dbReference type="AlphaFoldDB" id="A0A6L9S949"/>
<dbReference type="InterPro" id="IPR011009">
    <property type="entry name" value="Kinase-like_dom_sf"/>
</dbReference>
<dbReference type="SUPFAM" id="SSF56112">
    <property type="entry name" value="Protein kinase-like (PK-like)"/>
    <property type="match status" value="1"/>
</dbReference>
<dbReference type="Proteomes" id="UP000475214">
    <property type="component" value="Unassembled WGS sequence"/>
</dbReference>
<dbReference type="InterPro" id="IPR002575">
    <property type="entry name" value="Aminoglycoside_PTrfase"/>
</dbReference>
<proteinExistence type="predicted"/>
<accession>A0A6L9S949</accession>
<evidence type="ECO:0000313" key="2">
    <source>
        <dbReference type="EMBL" id="NEE01945.1"/>
    </source>
</evidence>
<evidence type="ECO:0000259" key="1">
    <source>
        <dbReference type="Pfam" id="PF01636"/>
    </source>
</evidence>
<feature type="domain" description="Aminoglycoside phosphotransferase" evidence="1">
    <location>
        <begin position="99"/>
        <end position="321"/>
    </location>
</feature>
<dbReference type="GO" id="GO:0016740">
    <property type="term" value="F:transferase activity"/>
    <property type="evidence" value="ECO:0007669"/>
    <property type="project" value="UniProtKB-KW"/>
</dbReference>
<evidence type="ECO:0000313" key="3">
    <source>
        <dbReference type="Proteomes" id="UP000475214"/>
    </source>
</evidence>
<dbReference type="RefSeq" id="WP_163740074.1">
    <property type="nucleotide sequence ID" value="NZ_JAAGOA010000012.1"/>
</dbReference>